<proteinExistence type="predicted"/>
<keyword evidence="3" id="KW-1185">Reference proteome</keyword>
<dbReference type="InParanoid" id="A0A2J6T391"/>
<dbReference type="Proteomes" id="UP000235371">
    <property type="component" value="Unassembled WGS sequence"/>
</dbReference>
<dbReference type="RefSeq" id="XP_024734402.1">
    <property type="nucleotide sequence ID" value="XM_024871614.1"/>
</dbReference>
<gene>
    <name evidence="2" type="ORF">K444DRAFT_28591</name>
</gene>
<keyword evidence="1" id="KW-1133">Transmembrane helix</keyword>
<organism evidence="2 3">
    <name type="scientific">Hyaloscypha bicolor E</name>
    <dbReference type="NCBI Taxonomy" id="1095630"/>
    <lineage>
        <taxon>Eukaryota</taxon>
        <taxon>Fungi</taxon>
        <taxon>Dikarya</taxon>
        <taxon>Ascomycota</taxon>
        <taxon>Pezizomycotina</taxon>
        <taxon>Leotiomycetes</taxon>
        <taxon>Helotiales</taxon>
        <taxon>Hyaloscyphaceae</taxon>
        <taxon>Hyaloscypha</taxon>
        <taxon>Hyaloscypha bicolor</taxon>
    </lineage>
</organism>
<feature type="transmembrane region" description="Helical" evidence="1">
    <location>
        <begin position="20"/>
        <end position="46"/>
    </location>
</feature>
<dbReference type="AlphaFoldDB" id="A0A2J6T391"/>
<evidence type="ECO:0000313" key="3">
    <source>
        <dbReference type="Proteomes" id="UP000235371"/>
    </source>
</evidence>
<accession>A0A2J6T391</accession>
<keyword evidence="1" id="KW-0472">Membrane</keyword>
<evidence type="ECO:0000256" key="1">
    <source>
        <dbReference type="SAM" id="Phobius"/>
    </source>
</evidence>
<dbReference type="GeneID" id="36579696"/>
<dbReference type="EMBL" id="KZ613846">
    <property type="protein sequence ID" value="PMD57498.1"/>
    <property type="molecule type" value="Genomic_DNA"/>
</dbReference>
<keyword evidence="1" id="KW-0812">Transmembrane</keyword>
<sequence length="129" mass="15050">MSVSSPDTQHENRYPVTWGIGYGAIMLLKSFLTGIRSLLCLSAVFARFTPLRMAAYDFTLCFLSGSRLWHHWCKIQGTHFTLRCQYPQKPPFFRNTYRYTFYLIKSFIFESGKEALSRALVQTPPDRHL</sequence>
<reference evidence="2 3" key="1">
    <citation type="submission" date="2016-04" db="EMBL/GenBank/DDBJ databases">
        <title>A degradative enzymes factory behind the ericoid mycorrhizal symbiosis.</title>
        <authorList>
            <consortium name="DOE Joint Genome Institute"/>
            <person name="Martino E."/>
            <person name="Morin E."/>
            <person name="Grelet G."/>
            <person name="Kuo A."/>
            <person name="Kohler A."/>
            <person name="Daghino S."/>
            <person name="Barry K."/>
            <person name="Choi C."/>
            <person name="Cichocki N."/>
            <person name="Clum A."/>
            <person name="Copeland A."/>
            <person name="Hainaut M."/>
            <person name="Haridas S."/>
            <person name="Labutti K."/>
            <person name="Lindquist E."/>
            <person name="Lipzen A."/>
            <person name="Khouja H.-R."/>
            <person name="Murat C."/>
            <person name="Ohm R."/>
            <person name="Olson A."/>
            <person name="Spatafora J."/>
            <person name="Veneault-Fourrey C."/>
            <person name="Henrissat B."/>
            <person name="Grigoriev I."/>
            <person name="Martin F."/>
            <person name="Perotto S."/>
        </authorList>
    </citation>
    <scope>NUCLEOTIDE SEQUENCE [LARGE SCALE GENOMIC DNA]</scope>
    <source>
        <strain evidence="2 3">E</strain>
    </source>
</reference>
<protein>
    <submittedName>
        <fullName evidence="2">Uncharacterized protein</fullName>
    </submittedName>
</protein>
<evidence type="ECO:0000313" key="2">
    <source>
        <dbReference type="EMBL" id="PMD57498.1"/>
    </source>
</evidence>
<name>A0A2J6T391_9HELO</name>